<evidence type="ECO:0000256" key="1">
    <source>
        <dbReference type="SAM" id="MobiDB-lite"/>
    </source>
</evidence>
<accession>A0A1D1W0H7</accession>
<feature type="region of interest" description="Disordered" evidence="1">
    <location>
        <begin position="1"/>
        <end position="60"/>
    </location>
</feature>
<proteinExistence type="predicted"/>
<feature type="compositionally biased region" description="Low complexity" evidence="1">
    <location>
        <begin position="35"/>
        <end position="47"/>
    </location>
</feature>
<keyword evidence="3" id="KW-1185">Reference proteome</keyword>
<feature type="region of interest" description="Disordered" evidence="1">
    <location>
        <begin position="102"/>
        <end position="130"/>
    </location>
</feature>
<sequence length="130" mass="13975">MPLRSGRVLKLPRESSTTVPSKDKKEPKKKKQGTTPVEPASAVSPVRSPSPPIVLPSPPAPVLPLPTATAQTIPGEENIPPSVASKLFKRLNAKVTKTLKMLSLSSNHTHGPARASNRERRSQSGMEMDE</sequence>
<reference evidence="2 3" key="1">
    <citation type="journal article" date="2016" name="Nat. Commun.">
        <title>Extremotolerant tardigrade genome and improved radiotolerance of human cultured cells by tardigrade-unique protein.</title>
        <authorList>
            <person name="Hashimoto T."/>
            <person name="Horikawa D.D."/>
            <person name="Saito Y."/>
            <person name="Kuwahara H."/>
            <person name="Kozuka-Hata H."/>
            <person name="Shin-I T."/>
            <person name="Minakuchi Y."/>
            <person name="Ohishi K."/>
            <person name="Motoyama A."/>
            <person name="Aizu T."/>
            <person name="Enomoto A."/>
            <person name="Kondo K."/>
            <person name="Tanaka S."/>
            <person name="Hara Y."/>
            <person name="Koshikawa S."/>
            <person name="Sagara H."/>
            <person name="Miura T."/>
            <person name="Yokobori S."/>
            <person name="Miyagawa K."/>
            <person name="Suzuki Y."/>
            <person name="Kubo T."/>
            <person name="Oyama M."/>
            <person name="Kohara Y."/>
            <person name="Fujiyama A."/>
            <person name="Arakawa K."/>
            <person name="Katayama T."/>
            <person name="Toyoda A."/>
            <person name="Kunieda T."/>
        </authorList>
    </citation>
    <scope>NUCLEOTIDE SEQUENCE [LARGE SCALE GENOMIC DNA]</scope>
    <source>
        <strain evidence="2 3">YOKOZUNA-1</strain>
    </source>
</reference>
<dbReference type="EMBL" id="BDGG01000010">
    <property type="protein sequence ID" value="GAV04389.1"/>
    <property type="molecule type" value="Genomic_DNA"/>
</dbReference>
<feature type="compositionally biased region" description="Pro residues" evidence="1">
    <location>
        <begin position="48"/>
        <end position="60"/>
    </location>
</feature>
<evidence type="ECO:0000313" key="3">
    <source>
        <dbReference type="Proteomes" id="UP000186922"/>
    </source>
</evidence>
<evidence type="ECO:0000313" key="2">
    <source>
        <dbReference type="EMBL" id="GAV04389.1"/>
    </source>
</evidence>
<protein>
    <submittedName>
        <fullName evidence="2">Uncharacterized protein</fullName>
    </submittedName>
</protein>
<dbReference type="Proteomes" id="UP000186922">
    <property type="component" value="Unassembled WGS sequence"/>
</dbReference>
<organism evidence="2 3">
    <name type="scientific">Ramazzottius varieornatus</name>
    <name type="common">Water bear</name>
    <name type="synonym">Tardigrade</name>
    <dbReference type="NCBI Taxonomy" id="947166"/>
    <lineage>
        <taxon>Eukaryota</taxon>
        <taxon>Metazoa</taxon>
        <taxon>Ecdysozoa</taxon>
        <taxon>Tardigrada</taxon>
        <taxon>Eutardigrada</taxon>
        <taxon>Parachela</taxon>
        <taxon>Hypsibioidea</taxon>
        <taxon>Ramazzottiidae</taxon>
        <taxon>Ramazzottius</taxon>
    </lineage>
</organism>
<gene>
    <name evidence="2" type="primary">RvY_14673-1</name>
    <name evidence="2" type="synonym">RvY_14673.1</name>
    <name evidence="2" type="ORF">RvY_14673</name>
</gene>
<comment type="caution">
    <text evidence="2">The sequence shown here is derived from an EMBL/GenBank/DDBJ whole genome shotgun (WGS) entry which is preliminary data.</text>
</comment>
<dbReference type="AlphaFoldDB" id="A0A1D1W0H7"/>
<name>A0A1D1W0H7_RAMVA</name>